<dbReference type="CDD" id="cd03419">
    <property type="entry name" value="GRX_GRXh_1_2_like"/>
    <property type="match status" value="1"/>
</dbReference>
<dbReference type="Proteomes" id="UP000027730">
    <property type="component" value="Unassembled WGS sequence"/>
</dbReference>
<keyword evidence="6" id="KW-1185">Reference proteome</keyword>
<dbReference type="GeneID" id="25410462"/>
<dbReference type="Gene3D" id="3.40.30.10">
    <property type="entry name" value="Glutaredoxin"/>
    <property type="match status" value="1"/>
</dbReference>
<name>A0A074WV20_9PEZI</name>
<dbReference type="STRING" id="1043004.A0A074WV20"/>
<feature type="region of interest" description="Disordered" evidence="2">
    <location>
        <begin position="108"/>
        <end position="129"/>
    </location>
</feature>
<dbReference type="PANTHER" id="PTHR45694">
    <property type="entry name" value="GLUTAREDOXIN 2"/>
    <property type="match status" value="1"/>
</dbReference>
<dbReference type="Pfam" id="PF00462">
    <property type="entry name" value="Glutaredoxin"/>
    <property type="match status" value="1"/>
</dbReference>
<dbReference type="EMBL" id="KL584709">
    <property type="protein sequence ID" value="KEQ73567.1"/>
    <property type="molecule type" value="Genomic_DNA"/>
</dbReference>
<dbReference type="InterPro" id="IPR002109">
    <property type="entry name" value="Glutaredoxin"/>
</dbReference>
<dbReference type="InterPro" id="IPR011899">
    <property type="entry name" value="Glutaredoxin_euk/vir"/>
</dbReference>
<organism evidence="5 6">
    <name type="scientific">Aureobasidium namibiae CBS 147.97</name>
    <dbReference type="NCBI Taxonomy" id="1043004"/>
    <lineage>
        <taxon>Eukaryota</taxon>
        <taxon>Fungi</taxon>
        <taxon>Dikarya</taxon>
        <taxon>Ascomycota</taxon>
        <taxon>Pezizomycotina</taxon>
        <taxon>Dothideomycetes</taxon>
        <taxon>Dothideomycetidae</taxon>
        <taxon>Dothideales</taxon>
        <taxon>Saccotheciaceae</taxon>
        <taxon>Aureobasidium</taxon>
    </lineage>
</organism>
<dbReference type="SUPFAM" id="SSF52833">
    <property type="entry name" value="Thioredoxin-like"/>
    <property type="match status" value="1"/>
</dbReference>
<dbReference type="FunFam" id="3.40.30.10:FF:000093">
    <property type="entry name" value="Glutaredoxin 2"/>
    <property type="match status" value="1"/>
</dbReference>
<keyword evidence="3" id="KW-0732">Signal</keyword>
<comment type="similarity">
    <text evidence="1">Belongs to the glutaredoxin family. Monothiol subfamily.</text>
</comment>
<dbReference type="PROSITE" id="PS51354">
    <property type="entry name" value="GLUTAREDOXIN_2"/>
    <property type="match status" value="1"/>
</dbReference>
<dbReference type="HOGENOM" id="CLU_026126_0_0_1"/>
<dbReference type="GO" id="GO:0000324">
    <property type="term" value="C:fungal-type vacuole"/>
    <property type="evidence" value="ECO:0007669"/>
    <property type="project" value="TreeGrafter"/>
</dbReference>
<dbReference type="NCBIfam" id="TIGR02180">
    <property type="entry name" value="GRX_euk"/>
    <property type="match status" value="1"/>
</dbReference>
<dbReference type="RefSeq" id="XP_013427446.1">
    <property type="nucleotide sequence ID" value="XM_013571992.1"/>
</dbReference>
<evidence type="ECO:0000313" key="6">
    <source>
        <dbReference type="Proteomes" id="UP000027730"/>
    </source>
</evidence>
<dbReference type="GO" id="GO:0034599">
    <property type="term" value="P:cellular response to oxidative stress"/>
    <property type="evidence" value="ECO:0007669"/>
    <property type="project" value="TreeGrafter"/>
</dbReference>
<feature type="chain" id="PRO_5001701755" evidence="3">
    <location>
        <begin position="28"/>
        <end position="255"/>
    </location>
</feature>
<dbReference type="PANTHER" id="PTHR45694:SF5">
    <property type="entry name" value="GLUTAREDOXIN 2"/>
    <property type="match status" value="1"/>
</dbReference>
<proteinExistence type="inferred from homology"/>
<dbReference type="AlphaFoldDB" id="A0A074WV20"/>
<dbReference type="GO" id="GO:0005796">
    <property type="term" value="C:Golgi lumen"/>
    <property type="evidence" value="ECO:0007669"/>
    <property type="project" value="TreeGrafter"/>
</dbReference>
<accession>A0A074WV20</accession>
<evidence type="ECO:0000256" key="1">
    <source>
        <dbReference type="ARBA" id="ARBA00009630"/>
    </source>
</evidence>
<dbReference type="OrthoDB" id="423313at2759"/>
<gene>
    <name evidence="5" type="ORF">M436DRAFT_46157</name>
</gene>
<evidence type="ECO:0000259" key="4">
    <source>
        <dbReference type="Pfam" id="PF00462"/>
    </source>
</evidence>
<feature type="signal peptide" evidence="3">
    <location>
        <begin position="1"/>
        <end position="27"/>
    </location>
</feature>
<dbReference type="InterPro" id="IPR036249">
    <property type="entry name" value="Thioredoxin-like_sf"/>
</dbReference>
<feature type="domain" description="Glutaredoxin" evidence="4">
    <location>
        <begin position="147"/>
        <end position="212"/>
    </location>
</feature>
<evidence type="ECO:0000256" key="3">
    <source>
        <dbReference type="SAM" id="SignalP"/>
    </source>
</evidence>
<dbReference type="GO" id="GO:0004362">
    <property type="term" value="F:glutathione-disulfide reductase (NADPH) activity"/>
    <property type="evidence" value="ECO:0007669"/>
    <property type="project" value="UniProtKB-ARBA"/>
</dbReference>
<dbReference type="InterPro" id="IPR014025">
    <property type="entry name" value="Glutaredoxin_subgr"/>
</dbReference>
<evidence type="ECO:0000256" key="2">
    <source>
        <dbReference type="SAM" id="MobiDB-lite"/>
    </source>
</evidence>
<dbReference type="GO" id="GO:0005801">
    <property type="term" value="C:cis-Golgi network"/>
    <property type="evidence" value="ECO:0007669"/>
    <property type="project" value="UniProtKB-ARBA"/>
</dbReference>
<dbReference type="PRINTS" id="PR00160">
    <property type="entry name" value="GLUTAREDOXIN"/>
</dbReference>
<protein>
    <submittedName>
        <fullName evidence="5">Glutaredoxin</fullName>
    </submittedName>
</protein>
<evidence type="ECO:0000313" key="5">
    <source>
        <dbReference type="EMBL" id="KEQ73567.1"/>
    </source>
</evidence>
<sequence length="255" mass="27523">MPSQRRVKVFALLAALAVLSFIYLSSASSSTRSSPFYTNTAAALDTKHQEALDLENHQKIQEAHEAAEKQKQAANGAKDAVHGVVDAAEKSVAGRKMIKGEKGLKDDGVAKVGNTGAQPDPAEHADETEEEHKVEIELNAILKKSPIVIFSKSYCPYSKKAKAILLEQYNIVPAPYVEELDLHPLGPQLQAALLKSTGRRTVPNVLINGKSIGGGDDIAGLHAEDKLVQQIKDLGGKRIMEVSKAEPKAAREFRS</sequence>
<reference evidence="5 6" key="1">
    <citation type="journal article" date="2014" name="BMC Genomics">
        <title>Genome sequencing of four Aureobasidium pullulans varieties: biotechnological potential, stress tolerance, and description of new species.</title>
        <authorList>
            <person name="Gostin Ar C."/>
            <person name="Ohm R.A."/>
            <person name="Kogej T."/>
            <person name="Sonjak S."/>
            <person name="Turk M."/>
            <person name="Zajc J."/>
            <person name="Zalar P."/>
            <person name="Grube M."/>
            <person name="Sun H."/>
            <person name="Han J."/>
            <person name="Sharma A."/>
            <person name="Chiniquy J."/>
            <person name="Ngan C.Y."/>
            <person name="Lipzen A."/>
            <person name="Barry K."/>
            <person name="Grigoriev I.V."/>
            <person name="Gunde-Cimerman N."/>
        </authorList>
    </citation>
    <scope>NUCLEOTIDE SEQUENCE [LARGE SCALE GENOMIC DNA]</scope>
    <source>
        <strain evidence="5 6">CBS 147.97</strain>
    </source>
</reference>